<sequence length="477" mass="49473">MPNAPVDHHTAEVARRVRESVGVSRGLLTGIVLAGSLSVLDSTIVVPLLKTIGDEFGGGSEVAWLVSAYLLSSTLTIPVWGRWHDLRGERAPMWAALGLFTVGTALAWVAPGLAPLVGCRVIQGIGAGGLVPLGEAVIASRCLPEERARLQAQYNVFYGVAAAGGPVIGGALIHVSWRWAFLLILPFCGAAALAFRGQLCSGRSQPATTAARSPLDYWGSALVTVGLFALLLGVERLSWPLFGAGVILATLFIRRTRTHPHNLIPRSVITNRVVLGCTLSALVIGFAQYSYLTYLPDLAQELAPDMNSGLVAVPLTVLWLTMGSMSAVLALRIGTRVVVLVALLGATAAGVVLLLWVSVPSLFAAATLVGVAASLGVLPALLLAQLSAHPSDLGATTSLLVLMRNFGGALGVSAILAVNEDWGLTPSIWVLVVVAAAGVLPASLIPNRKQEGRLQRMRAAAAEAAPIIAGAGARGLG</sequence>
<dbReference type="Gene3D" id="1.20.1250.20">
    <property type="entry name" value="MFS general substrate transporter like domains"/>
    <property type="match status" value="1"/>
</dbReference>
<evidence type="ECO:0000256" key="3">
    <source>
        <dbReference type="ARBA" id="ARBA00022692"/>
    </source>
</evidence>
<feature type="transmembrane region" description="Helical" evidence="6">
    <location>
        <begin position="26"/>
        <end position="50"/>
    </location>
</feature>
<evidence type="ECO:0000259" key="7">
    <source>
        <dbReference type="PROSITE" id="PS50850"/>
    </source>
</evidence>
<dbReference type="Proteomes" id="UP000324701">
    <property type="component" value="Unassembled WGS sequence"/>
</dbReference>
<keyword evidence="2" id="KW-0813">Transport</keyword>
<evidence type="ECO:0000256" key="2">
    <source>
        <dbReference type="ARBA" id="ARBA00022448"/>
    </source>
</evidence>
<dbReference type="OrthoDB" id="9812221at2"/>
<feature type="transmembrane region" description="Helical" evidence="6">
    <location>
        <begin position="363"/>
        <end position="384"/>
    </location>
</feature>
<feature type="transmembrane region" description="Helical" evidence="6">
    <location>
        <begin position="237"/>
        <end position="253"/>
    </location>
</feature>
<feature type="transmembrane region" description="Helical" evidence="6">
    <location>
        <begin position="93"/>
        <end position="110"/>
    </location>
</feature>
<feature type="transmembrane region" description="Helical" evidence="6">
    <location>
        <begin position="273"/>
        <end position="291"/>
    </location>
</feature>
<feature type="transmembrane region" description="Helical" evidence="6">
    <location>
        <begin position="396"/>
        <end position="416"/>
    </location>
</feature>
<dbReference type="PANTHER" id="PTHR23501:SF191">
    <property type="entry name" value="VACUOLAR BASIC AMINO ACID TRANSPORTER 4"/>
    <property type="match status" value="1"/>
</dbReference>
<feature type="transmembrane region" description="Helical" evidence="6">
    <location>
        <begin position="155"/>
        <end position="173"/>
    </location>
</feature>
<keyword evidence="5 6" id="KW-0472">Membrane</keyword>
<dbReference type="GO" id="GO:0022857">
    <property type="term" value="F:transmembrane transporter activity"/>
    <property type="evidence" value="ECO:0007669"/>
    <property type="project" value="InterPro"/>
</dbReference>
<proteinExistence type="predicted"/>
<feature type="domain" description="Major facilitator superfamily (MFS) profile" evidence="7">
    <location>
        <begin position="27"/>
        <end position="450"/>
    </location>
</feature>
<feature type="transmembrane region" description="Helical" evidence="6">
    <location>
        <begin position="428"/>
        <end position="447"/>
    </location>
</feature>
<feature type="transmembrane region" description="Helical" evidence="6">
    <location>
        <begin position="179"/>
        <end position="195"/>
    </location>
</feature>
<evidence type="ECO:0000256" key="1">
    <source>
        <dbReference type="ARBA" id="ARBA00004429"/>
    </source>
</evidence>
<feature type="transmembrane region" description="Helical" evidence="6">
    <location>
        <begin position="311"/>
        <end position="331"/>
    </location>
</feature>
<keyword evidence="3 6" id="KW-0812">Transmembrane</keyword>
<protein>
    <submittedName>
        <fullName evidence="8">MFS transporter</fullName>
    </submittedName>
</protein>
<dbReference type="Pfam" id="PF07690">
    <property type="entry name" value="MFS_1"/>
    <property type="match status" value="1"/>
</dbReference>
<dbReference type="PROSITE" id="PS50850">
    <property type="entry name" value="MFS"/>
    <property type="match status" value="1"/>
</dbReference>
<dbReference type="GO" id="GO:0005886">
    <property type="term" value="C:plasma membrane"/>
    <property type="evidence" value="ECO:0007669"/>
    <property type="project" value="UniProtKB-SubCell"/>
</dbReference>
<dbReference type="SUPFAM" id="SSF103473">
    <property type="entry name" value="MFS general substrate transporter"/>
    <property type="match status" value="1"/>
</dbReference>
<evidence type="ECO:0000256" key="6">
    <source>
        <dbReference type="SAM" id="Phobius"/>
    </source>
</evidence>
<dbReference type="InterPro" id="IPR011701">
    <property type="entry name" value="MFS"/>
</dbReference>
<comment type="subcellular location">
    <subcellularLocation>
        <location evidence="1">Cell inner membrane</location>
        <topology evidence="1">Multi-pass membrane protein</topology>
    </subcellularLocation>
</comment>
<organism evidence="8 9">
    <name type="scientific">Mycobacterium simiae</name>
    <name type="common">Mycobacterium habana</name>
    <dbReference type="NCBI Taxonomy" id="1784"/>
    <lineage>
        <taxon>Bacteria</taxon>
        <taxon>Bacillati</taxon>
        <taxon>Actinomycetota</taxon>
        <taxon>Actinomycetes</taxon>
        <taxon>Mycobacteriales</taxon>
        <taxon>Mycobacteriaceae</taxon>
        <taxon>Mycobacterium</taxon>
        <taxon>Mycobacterium simiae complex</taxon>
    </lineage>
</organism>
<dbReference type="EMBL" id="VTZN01000247">
    <property type="protein sequence ID" value="KAA1245678.1"/>
    <property type="molecule type" value="Genomic_DNA"/>
</dbReference>
<feature type="transmembrane region" description="Helical" evidence="6">
    <location>
        <begin position="338"/>
        <end position="357"/>
    </location>
</feature>
<evidence type="ECO:0000256" key="4">
    <source>
        <dbReference type="ARBA" id="ARBA00022989"/>
    </source>
</evidence>
<feature type="transmembrane region" description="Helical" evidence="6">
    <location>
        <begin position="122"/>
        <end position="143"/>
    </location>
</feature>
<gene>
    <name evidence="8" type="ORF">F0Q45_23960</name>
</gene>
<name>A0A5B1BAV4_MYCSI</name>
<evidence type="ECO:0000256" key="5">
    <source>
        <dbReference type="ARBA" id="ARBA00023136"/>
    </source>
</evidence>
<dbReference type="InterPro" id="IPR036259">
    <property type="entry name" value="MFS_trans_sf"/>
</dbReference>
<comment type="caution">
    <text evidence="8">The sequence shown here is derived from an EMBL/GenBank/DDBJ whole genome shotgun (WGS) entry which is preliminary data.</text>
</comment>
<accession>A0A5B1BAV4</accession>
<keyword evidence="4 6" id="KW-1133">Transmembrane helix</keyword>
<feature type="transmembrane region" description="Helical" evidence="6">
    <location>
        <begin position="62"/>
        <end position="81"/>
    </location>
</feature>
<dbReference type="AlphaFoldDB" id="A0A5B1BAV4"/>
<dbReference type="PANTHER" id="PTHR23501">
    <property type="entry name" value="MAJOR FACILITATOR SUPERFAMILY"/>
    <property type="match status" value="1"/>
</dbReference>
<reference evidence="8 9" key="1">
    <citation type="submission" date="2019-09" db="EMBL/GenBank/DDBJ databases">
        <title>Report of infection by Mycobacterium simiae a patient suffering from pulmonary tuberculosis.</title>
        <authorList>
            <person name="Mohanty P.S."/>
            <person name="Bansal A.K."/>
            <person name="Singh H."/>
            <person name="Sharma S."/>
            <person name="Patil S.A."/>
            <person name="Upadhaya P."/>
            <person name="Singh P.K."/>
            <person name="Kumar D."/>
            <person name="Kumar S."/>
            <person name="Singh R.K."/>
            <person name="Chaudhary B."/>
        </authorList>
    </citation>
    <scope>NUCLEOTIDE SEQUENCE [LARGE SCALE GENOMIC DNA]</scope>
    <source>
        <strain evidence="8 9">JAL-560-SIM</strain>
    </source>
</reference>
<feature type="transmembrane region" description="Helical" evidence="6">
    <location>
        <begin position="215"/>
        <end position="231"/>
    </location>
</feature>
<dbReference type="Gene3D" id="1.20.1720.10">
    <property type="entry name" value="Multidrug resistance protein D"/>
    <property type="match status" value="1"/>
</dbReference>
<keyword evidence="9" id="KW-1185">Reference proteome</keyword>
<evidence type="ECO:0000313" key="8">
    <source>
        <dbReference type="EMBL" id="KAA1245678.1"/>
    </source>
</evidence>
<evidence type="ECO:0000313" key="9">
    <source>
        <dbReference type="Proteomes" id="UP000324701"/>
    </source>
</evidence>
<dbReference type="InterPro" id="IPR020846">
    <property type="entry name" value="MFS_dom"/>
</dbReference>